<feature type="signal peptide" evidence="1">
    <location>
        <begin position="1"/>
        <end position="23"/>
    </location>
</feature>
<evidence type="ECO:0000313" key="2">
    <source>
        <dbReference type="EMBL" id="KIY52865.1"/>
    </source>
</evidence>
<protein>
    <submittedName>
        <fullName evidence="2">Uncharacterized protein</fullName>
    </submittedName>
</protein>
<accession>A0A0D7ALX2</accession>
<name>A0A0D7ALX2_9AGAR</name>
<organism evidence="2 3">
    <name type="scientific">Fistulina hepatica ATCC 64428</name>
    <dbReference type="NCBI Taxonomy" id="1128425"/>
    <lineage>
        <taxon>Eukaryota</taxon>
        <taxon>Fungi</taxon>
        <taxon>Dikarya</taxon>
        <taxon>Basidiomycota</taxon>
        <taxon>Agaricomycotina</taxon>
        <taxon>Agaricomycetes</taxon>
        <taxon>Agaricomycetidae</taxon>
        <taxon>Agaricales</taxon>
        <taxon>Fistulinaceae</taxon>
        <taxon>Fistulina</taxon>
    </lineage>
</organism>
<keyword evidence="1" id="KW-0732">Signal</keyword>
<keyword evidence="3" id="KW-1185">Reference proteome</keyword>
<gene>
    <name evidence="2" type="ORF">FISHEDRAFT_69332</name>
</gene>
<sequence>MFSPPHISSIPVSLLLAIFETVGDEPVAWNKHDPVYTNHHGTDLFSFTRDRSVRPPPQRLSLTISHVCSQWRYLVTGEARLWAAIVVNSYNRGDAFLVALSLSRSKNHLLRLALLQPRWSVVSDRHLRCLPSTPVTLKAFLSMFLRHISHWEYINFNLWWDPWCCGSTDLFNMVSVNSAKSLKVAILPICGRNDLTPSFYHMWEIFYASPQLCCVAWNASEHSLHMTPPFSCLRGLDVQVRSIDECVTLLRSCVQLESLYVTVRCSLILHPLHPVAANNLRIFTLDDSYRHCHYSRLLDNLTLPVLRHLDIICPGESNDEQPHRGCLESIRGMLSRSSAHLESLSFCDGDVDEPSHIQLLSSPCMSHLRHLRLGYYFNWSFHFAVSKIFGHSHSGQTS</sequence>
<evidence type="ECO:0000256" key="1">
    <source>
        <dbReference type="SAM" id="SignalP"/>
    </source>
</evidence>
<evidence type="ECO:0000313" key="3">
    <source>
        <dbReference type="Proteomes" id="UP000054144"/>
    </source>
</evidence>
<feature type="chain" id="PRO_5002316531" evidence="1">
    <location>
        <begin position="24"/>
        <end position="398"/>
    </location>
</feature>
<dbReference type="EMBL" id="KN881629">
    <property type="protein sequence ID" value="KIY52865.1"/>
    <property type="molecule type" value="Genomic_DNA"/>
</dbReference>
<dbReference type="Proteomes" id="UP000054144">
    <property type="component" value="Unassembled WGS sequence"/>
</dbReference>
<dbReference type="OrthoDB" id="2269034at2759"/>
<dbReference type="AlphaFoldDB" id="A0A0D7ALX2"/>
<reference evidence="2 3" key="1">
    <citation type="journal article" date="2015" name="Fungal Genet. Biol.">
        <title>Evolution of novel wood decay mechanisms in Agaricales revealed by the genome sequences of Fistulina hepatica and Cylindrobasidium torrendii.</title>
        <authorList>
            <person name="Floudas D."/>
            <person name="Held B.W."/>
            <person name="Riley R."/>
            <person name="Nagy L.G."/>
            <person name="Koehler G."/>
            <person name="Ransdell A.S."/>
            <person name="Younus H."/>
            <person name="Chow J."/>
            <person name="Chiniquy J."/>
            <person name="Lipzen A."/>
            <person name="Tritt A."/>
            <person name="Sun H."/>
            <person name="Haridas S."/>
            <person name="LaButti K."/>
            <person name="Ohm R.A."/>
            <person name="Kues U."/>
            <person name="Blanchette R.A."/>
            <person name="Grigoriev I.V."/>
            <person name="Minto R.E."/>
            <person name="Hibbett D.S."/>
        </authorList>
    </citation>
    <scope>NUCLEOTIDE SEQUENCE [LARGE SCALE GENOMIC DNA]</scope>
    <source>
        <strain evidence="2 3">ATCC 64428</strain>
    </source>
</reference>
<dbReference type="Gene3D" id="3.80.10.10">
    <property type="entry name" value="Ribonuclease Inhibitor"/>
    <property type="match status" value="1"/>
</dbReference>
<dbReference type="InterPro" id="IPR032675">
    <property type="entry name" value="LRR_dom_sf"/>
</dbReference>
<proteinExistence type="predicted"/>